<keyword evidence="4" id="KW-0808">Transferase</keyword>
<dbReference type="AlphaFoldDB" id="A0A3P7NXY0"/>
<dbReference type="Proteomes" id="UP000281553">
    <property type="component" value="Unassembled WGS sequence"/>
</dbReference>
<evidence type="ECO:0000256" key="7">
    <source>
        <dbReference type="ARBA" id="ARBA00022989"/>
    </source>
</evidence>
<keyword evidence="5" id="KW-0812">Transmembrane</keyword>
<keyword evidence="9" id="KW-0472">Membrane</keyword>
<evidence type="ECO:0000256" key="1">
    <source>
        <dbReference type="ARBA" id="ARBA00004323"/>
    </source>
</evidence>
<sequence>MARAHGLERTTEQAPRFGNEARTDKWAFSKREIPWPRLAPYCFDGVYFLGYELVEKLAIALHLTCPIPVDDVWLVPVMTKLGVRFQYRRGIRLVGAAIATTKRDIIMPM</sequence>
<name>A0A3P7NXY0_DIBLA</name>
<comment type="similarity">
    <text evidence="2">Belongs to the glycosyltransferase 31 family.</text>
</comment>
<dbReference type="EMBL" id="UYRU01056647">
    <property type="protein sequence ID" value="VDN13539.1"/>
    <property type="molecule type" value="Genomic_DNA"/>
</dbReference>
<dbReference type="InterPro" id="IPR002659">
    <property type="entry name" value="Glyco_trans_31"/>
</dbReference>
<dbReference type="OrthoDB" id="5988573at2759"/>
<evidence type="ECO:0000256" key="4">
    <source>
        <dbReference type="ARBA" id="ARBA00022679"/>
    </source>
</evidence>
<reference evidence="10 11" key="1">
    <citation type="submission" date="2018-11" db="EMBL/GenBank/DDBJ databases">
        <authorList>
            <consortium name="Pathogen Informatics"/>
        </authorList>
    </citation>
    <scope>NUCLEOTIDE SEQUENCE [LARGE SCALE GENOMIC DNA]</scope>
</reference>
<accession>A0A3P7NXY0</accession>
<evidence type="ECO:0000313" key="10">
    <source>
        <dbReference type="EMBL" id="VDN13539.1"/>
    </source>
</evidence>
<gene>
    <name evidence="10" type="ORF">DILT_LOCUS9370</name>
</gene>
<evidence type="ECO:0000256" key="9">
    <source>
        <dbReference type="ARBA" id="ARBA00023136"/>
    </source>
</evidence>
<comment type="subcellular location">
    <subcellularLocation>
        <location evidence="1">Golgi apparatus membrane</location>
        <topology evidence="1">Single-pass type II membrane protein</topology>
    </subcellularLocation>
</comment>
<keyword evidence="11" id="KW-1185">Reference proteome</keyword>
<dbReference type="Pfam" id="PF01762">
    <property type="entry name" value="Galactosyl_T"/>
    <property type="match status" value="1"/>
</dbReference>
<protein>
    <recommendedName>
        <fullName evidence="12">Hexosyltransferase</fullName>
    </recommendedName>
</protein>
<keyword evidence="3" id="KW-0328">Glycosyltransferase</keyword>
<dbReference type="GO" id="GO:0016758">
    <property type="term" value="F:hexosyltransferase activity"/>
    <property type="evidence" value="ECO:0007669"/>
    <property type="project" value="InterPro"/>
</dbReference>
<evidence type="ECO:0000256" key="2">
    <source>
        <dbReference type="ARBA" id="ARBA00008661"/>
    </source>
</evidence>
<dbReference type="GO" id="GO:0000139">
    <property type="term" value="C:Golgi membrane"/>
    <property type="evidence" value="ECO:0007669"/>
    <property type="project" value="UniProtKB-SubCell"/>
</dbReference>
<evidence type="ECO:0008006" key="12">
    <source>
        <dbReference type="Google" id="ProtNLM"/>
    </source>
</evidence>
<proteinExistence type="inferred from homology"/>
<keyword evidence="7" id="KW-1133">Transmembrane helix</keyword>
<evidence type="ECO:0000256" key="6">
    <source>
        <dbReference type="ARBA" id="ARBA00022968"/>
    </source>
</evidence>
<keyword evidence="8" id="KW-0333">Golgi apparatus</keyword>
<evidence type="ECO:0000256" key="3">
    <source>
        <dbReference type="ARBA" id="ARBA00022676"/>
    </source>
</evidence>
<evidence type="ECO:0000256" key="5">
    <source>
        <dbReference type="ARBA" id="ARBA00022692"/>
    </source>
</evidence>
<keyword evidence="6" id="KW-0735">Signal-anchor</keyword>
<organism evidence="10 11">
    <name type="scientific">Dibothriocephalus latus</name>
    <name type="common">Fish tapeworm</name>
    <name type="synonym">Diphyllobothrium latum</name>
    <dbReference type="NCBI Taxonomy" id="60516"/>
    <lineage>
        <taxon>Eukaryota</taxon>
        <taxon>Metazoa</taxon>
        <taxon>Spiralia</taxon>
        <taxon>Lophotrochozoa</taxon>
        <taxon>Platyhelminthes</taxon>
        <taxon>Cestoda</taxon>
        <taxon>Eucestoda</taxon>
        <taxon>Diphyllobothriidea</taxon>
        <taxon>Diphyllobothriidae</taxon>
        <taxon>Dibothriocephalus</taxon>
    </lineage>
</organism>
<evidence type="ECO:0000256" key="8">
    <source>
        <dbReference type="ARBA" id="ARBA00023034"/>
    </source>
</evidence>
<evidence type="ECO:0000313" key="11">
    <source>
        <dbReference type="Proteomes" id="UP000281553"/>
    </source>
</evidence>